<comment type="caution">
    <text evidence="3">The sequence shown here is derived from an EMBL/GenBank/DDBJ whole genome shotgun (WGS) entry which is preliminary data.</text>
</comment>
<feature type="compositionally biased region" description="Acidic residues" evidence="1">
    <location>
        <begin position="1165"/>
        <end position="1184"/>
    </location>
</feature>
<dbReference type="GO" id="GO:0016020">
    <property type="term" value="C:membrane"/>
    <property type="evidence" value="ECO:0007669"/>
    <property type="project" value="InterPro"/>
</dbReference>
<keyword evidence="4" id="KW-1185">Reference proteome</keyword>
<dbReference type="PANTHER" id="PTHR32085:SF3">
    <property type="entry name" value="PROTEIN CSF1"/>
    <property type="match status" value="1"/>
</dbReference>
<name>A0A4Y7TWE1_COPMI</name>
<feature type="region of interest" description="Disordered" evidence="1">
    <location>
        <begin position="1152"/>
        <end position="1184"/>
    </location>
</feature>
<reference evidence="3 4" key="1">
    <citation type="journal article" date="2019" name="Nat. Ecol. Evol.">
        <title>Megaphylogeny resolves global patterns of mushroom evolution.</title>
        <authorList>
            <person name="Varga T."/>
            <person name="Krizsan K."/>
            <person name="Foldi C."/>
            <person name="Dima B."/>
            <person name="Sanchez-Garcia M."/>
            <person name="Sanchez-Ramirez S."/>
            <person name="Szollosi G.J."/>
            <person name="Szarkandi J.G."/>
            <person name="Papp V."/>
            <person name="Albert L."/>
            <person name="Andreopoulos W."/>
            <person name="Angelini C."/>
            <person name="Antonin V."/>
            <person name="Barry K.W."/>
            <person name="Bougher N.L."/>
            <person name="Buchanan P."/>
            <person name="Buyck B."/>
            <person name="Bense V."/>
            <person name="Catcheside P."/>
            <person name="Chovatia M."/>
            <person name="Cooper J."/>
            <person name="Damon W."/>
            <person name="Desjardin D."/>
            <person name="Finy P."/>
            <person name="Geml J."/>
            <person name="Haridas S."/>
            <person name="Hughes K."/>
            <person name="Justo A."/>
            <person name="Karasinski D."/>
            <person name="Kautmanova I."/>
            <person name="Kiss B."/>
            <person name="Kocsube S."/>
            <person name="Kotiranta H."/>
            <person name="LaButti K.M."/>
            <person name="Lechner B.E."/>
            <person name="Liimatainen K."/>
            <person name="Lipzen A."/>
            <person name="Lukacs Z."/>
            <person name="Mihaltcheva S."/>
            <person name="Morgado L.N."/>
            <person name="Niskanen T."/>
            <person name="Noordeloos M.E."/>
            <person name="Ohm R.A."/>
            <person name="Ortiz-Santana B."/>
            <person name="Ovrebo C."/>
            <person name="Racz N."/>
            <person name="Riley R."/>
            <person name="Savchenko A."/>
            <person name="Shiryaev A."/>
            <person name="Soop K."/>
            <person name="Spirin V."/>
            <person name="Szebenyi C."/>
            <person name="Tomsovsky M."/>
            <person name="Tulloss R.E."/>
            <person name="Uehling J."/>
            <person name="Grigoriev I.V."/>
            <person name="Vagvolgyi C."/>
            <person name="Papp T."/>
            <person name="Martin F.M."/>
            <person name="Miettinen O."/>
            <person name="Hibbett D.S."/>
            <person name="Nagy L.G."/>
        </authorList>
    </citation>
    <scope>NUCLEOTIDE SEQUENCE [LARGE SCALE GENOMIC DNA]</scope>
    <source>
        <strain evidence="3 4">FP101781</strain>
    </source>
</reference>
<feature type="compositionally biased region" description="Polar residues" evidence="1">
    <location>
        <begin position="3159"/>
        <end position="3176"/>
    </location>
</feature>
<protein>
    <recommendedName>
        <fullName evidence="2">Csf1 N-terminal domain-containing protein</fullName>
    </recommendedName>
</protein>
<feature type="region of interest" description="Disordered" evidence="1">
    <location>
        <begin position="3151"/>
        <end position="3221"/>
    </location>
</feature>
<feature type="region of interest" description="Disordered" evidence="1">
    <location>
        <begin position="137"/>
        <end position="163"/>
    </location>
</feature>
<proteinExistence type="predicted"/>
<sequence length="3311" mass="367993">MIARLLLVVCIAIVVALIAYFFYLESAEASSIWVEIGSIHFSLLAGRILFKDFAYHSSNQTIRIVKGQIQWRYWIRLPTGEEDIGPMRGELEGKVKGTRTSCRIQLSLEGMEWFLYNRTAAYDNILAQMEPLNRSTSRVSASERLRPAKSRQDATSTYPPSAAKRSVRIPSAVRNAFVWVRQQLPNLDPKDLLPLGIEVSTGSIVLGNPSTPSILVAEFRSAAGTFGVVSSRSKYDLYKQLLNLNFQNPLIRLVDNEDYADPMTTVGRLLHDRVQRYKSSKSPLSYGSYKAFARLWKQVNLFDLVLQYLSERKEHRRLQQDIGASKSSGKNKKAEDAETPIGIDFSGYEYAIERKIIEAPSLELSYYVDVVGEVPPLPHTDPFSRGDVVDIGNGDTAPEWGFEIVINSGMLRYGPWADRQRAELQKIFFPSTYQNSTTTQRLKPGDKRVWTALNVFIELRDETTLHIPFREPSKDWEWDGKSDIPKRQKRRENASIAIIVGDRSSINYIMPMATGSEGYESTLEVHLDTVSVTSSLNDIKLVLAESCRVRAEMPTPLAWNGERTWKFSTFLRQPVLYLLRDHINLFTDLGKDWASGPPTDWQRFVPTIYQVKVQMHHYELNLYLNDHNIIDKPLLREENTLLTLRGLTLKIDVTIPSNKFRSMVTSVPFAISAPNLSTNMSVPRWNTNALNAPKQGRSILRTETFDIVGSYRYHSESREEFVDQLRLDFKTSNTALKALGWAIRYFMILKDNYFGSFTHFSTLGEYLDNKKKNIPIGDPIQLKYRPGKHNMLQVEMYLDIQHALVMMPAGFLSHSTTSPTSLSSMGTFVDDTGACLLLHVSQLQLHLRLHDFFMEMSLNTDPIQGYIDESVPEKVVYTRPPRQPAIVTDGLDIVANRLFGPLPRTATYLCIWEIRTGPVTGSLSATEAKTLAAVGNAFRHHFVDHPNAPAAEFMPALDPDITFYKVSVESVDITWKAGSAAVVVSLPEGIKVNTNDLAADHYRKVVSLRVPHITTKVLVTSQIPGASWLEAGEVVSDAYIDVYSAPKDYLTLNAAQVVFVEEQDKTTGRVKRMVDGLQGRSDGNLDAAGHRNGVFVPRPMLPNADHRPVLRPAKVEIRAGERGANWRISSLAHNSDSDEDDGMSEADRDARIANSRFAKGRPILQEDDISSGDESDDADLTDGDSIDSDWFDMADSPSSHSDAALLSYYAPLTRHYTTDTPPGARGSATTFNLLRDRPNLKLKGHGVFADSNPDMQASTIVIPAEARRERNGIVIRVRTREEIGVRATPLLLLAYGYLETDVQSVPETQDVSVDALMTAYLSEALSEEQGPLCLVFDVHISSLRTTLLHHIPLSEGRPLGAEIQTENPSKLDSTAILDVNVDTITFTGCTLDKVPTIEVTVARVSASIDVSIDKRTLISAAPPLTILDASLLELSTQFSNRSLNTRVARSTMNIGHRGPEVVALISLSLANSGLEMGQRINALSRARQHLTYDAIGTVLKSSQALPIVDTLSTIQPSYLVQSGTPWKLRSDPIFRLLFHLRNCIGQAHITGKPLSIEPPGLDEFVKLLNSRLSALEQDDMTISQFPELHSLFPGLRDALPETAGKPVVLDTVGVQFGEVRFSVLDPQEKATSELVLAELDFQIRKDKLELIQFTTANVTGMSQSSFNQGARSVRKWNISFALGEANLLIYPHLLPLVQHILRVHRHYFTKSKLAASPTQQDTQSSVRPGKLFNTLGTVSVRKVRLRVAAENLVFEFGVLGWQSSSTILRTQSSSDYSMNHAVVFETVYLQARSPSNQRQGSSQDILAAITCQTGKLSVVAKDETPLPKVMNRLVFALDELRLEVPRSVLRLYRFAEEWRATYLPAIEETIKSMLSEVESKSPNIPASPFPRKAVVANLSGTIGQTTVVLQVMHGTWVSLEVHNTVGYGKSPLAGNLSPVHSFGLQLSTIIFNVSGRPGSVSNAAPRSRVRLALPPISLSGTHDGNRMHMLTLVEFIDLKVKPSHWDTLLGIQQKFGQDFNDLVDLMKKTRERPSSANPTKDPLSPLQYCTFLKMKGFRIGLEGLSSTLSLECLDIRGGSTNTNGLAWDLGLTGLTLSLASRFPNLGTHTRIQRSAFVTIDFKVTGNVNNSVENLAQTLDIAVTKIHAVMQPSSIGEVGDFVDHLQAELLDRQERRAHELAAFKEKTQAILDTLGVKVRDVQLEETTNWLHGYIVNVVVQGVGVAFPLSNDDLQRHGSSGAVKAFLFSISSIAFTATRGETGEAVMKRLCFQFIPRFNQDIPEDFAAESHRTRNRLLYPEMKAHLRSSTSSTSRKLWVDANVDGFILDLDSTVPEYVFSLIDVYRQGKERVERLSTTVPRTPMSARPTFENKKTPDTHYTSLPTSNVFGSLTFLSGKVRAFSGSASRQIRARTLSNHLQELSDEQVLEAGAEVFNLPVVSVWAEYRATPAAQKLSTSTKDREPSLLIFRSTVHSSSNTLRPQLLPFVTEVMNRIESRMRKISSRSIPSQGILTPRTASETSRPFPSPEDDDDDDLVSSMQLSFSLRIDQSRLELTCQPDVNVVAALNWESGGFMVNVSPGAREVSFTGSVAGLSIGLRHGFLSEDCVNLDARNLAFNITFHKTDKAEGSVSSISAILDTEFLGGVRFSRLQDILCFKAVWLDRIPVFNSSTPEPASSAIPPGSEAVEETRQRRGLSTMVLVRIRQIKLTVDLGQSITSMELDLKNAVMSSKLTDRLNEVSLFVEDVSISATGNLSGHIRVPNCLFSTTHRTSVLSSDGGDAQMLELKMTSGALIAALESDHQKLVHYRADPLEVRIFDDWSLTTLNANAERPLQLSFTVDSPEIVMVATISTIPKMMSYFNKFKNNIEAQRQAASRESKTYWATRAPQPDNPLSAVAEAMLDSARSRFRDFEPRLSYIIRQNITLRLDLLRLVVFPRSMNDVEIAQFVGQRVRAQLDRLIGAENEPATRDLRLAFSSMAISKHTHHRPDLPPPTLEEGFDGREWLNAMFKDSAGATIVGLPAMNMHMQSEEAMSEEGDRTLIYDFQSVFIRKEGMKDREDIFITLNMSLYAWLTVLRKNLAREMAQVRATEDWRSSLAASVPSPAIAGPLRKKVPEPLDLASEMSPRSATLPAPVPSKDIIGTAFLSPLSGPSSARYPSIEQTSRTPLPTVPRSATVSREGGASEGIVPPVMFPSSQSEAARPDSSLSLSGPSTGTLVTSPSSSIVYHPRERHIERLTMRQLGEATPDVMHPFFMKKAGFNLEDSLPQYVHEYATIPLEEIMDVLFKLYSQQLLRKQEHDTIETEPPASRPP</sequence>
<accession>A0A4Y7TWE1</accession>
<dbReference type="STRING" id="71717.A0A4Y7TWE1"/>
<evidence type="ECO:0000313" key="4">
    <source>
        <dbReference type="Proteomes" id="UP000298030"/>
    </source>
</evidence>
<organism evidence="3 4">
    <name type="scientific">Coprinellus micaceus</name>
    <name type="common">Glistening ink-cap mushroom</name>
    <name type="synonym">Coprinus micaceus</name>
    <dbReference type="NCBI Taxonomy" id="71717"/>
    <lineage>
        <taxon>Eukaryota</taxon>
        <taxon>Fungi</taxon>
        <taxon>Dikarya</taxon>
        <taxon>Basidiomycota</taxon>
        <taxon>Agaricomycotina</taxon>
        <taxon>Agaricomycetes</taxon>
        <taxon>Agaricomycetidae</taxon>
        <taxon>Agaricales</taxon>
        <taxon>Agaricineae</taxon>
        <taxon>Psathyrellaceae</taxon>
        <taxon>Coprinellus</taxon>
    </lineage>
</organism>
<dbReference type="InterPro" id="IPR029636">
    <property type="entry name" value="Csf1"/>
</dbReference>
<evidence type="ECO:0000313" key="3">
    <source>
        <dbReference type="EMBL" id="TEB38198.1"/>
    </source>
</evidence>
<dbReference type="PANTHER" id="PTHR32085">
    <property type="entry name" value="PROTEIN CSF1"/>
    <property type="match status" value="1"/>
</dbReference>
<feature type="compositionally biased region" description="Basic and acidic residues" evidence="1">
    <location>
        <begin position="141"/>
        <end position="152"/>
    </location>
</feature>
<feature type="compositionally biased region" description="Polar residues" evidence="1">
    <location>
        <begin position="2502"/>
        <end position="2522"/>
    </location>
</feature>
<dbReference type="GO" id="GO:0006113">
    <property type="term" value="P:fermentation"/>
    <property type="evidence" value="ECO:0007669"/>
    <property type="project" value="InterPro"/>
</dbReference>
<evidence type="ECO:0000259" key="2">
    <source>
        <dbReference type="Pfam" id="PF21678"/>
    </source>
</evidence>
<feature type="compositionally biased region" description="Low complexity" evidence="1">
    <location>
        <begin position="3204"/>
        <end position="3221"/>
    </location>
</feature>
<feature type="region of interest" description="Disordered" evidence="1">
    <location>
        <begin position="2499"/>
        <end position="2534"/>
    </location>
</feature>
<dbReference type="EMBL" id="QPFP01000003">
    <property type="protein sequence ID" value="TEB38198.1"/>
    <property type="molecule type" value="Genomic_DNA"/>
</dbReference>
<gene>
    <name evidence="3" type="ORF">FA13DRAFT_1725844</name>
</gene>
<feature type="domain" description="Csf1 N-terminal" evidence="2">
    <location>
        <begin position="30"/>
        <end position="769"/>
    </location>
</feature>
<dbReference type="OrthoDB" id="10051416at2759"/>
<evidence type="ECO:0000256" key="1">
    <source>
        <dbReference type="SAM" id="MobiDB-lite"/>
    </source>
</evidence>
<feature type="region of interest" description="Disordered" evidence="1">
    <location>
        <begin position="1081"/>
        <end position="1100"/>
    </location>
</feature>
<dbReference type="InterPro" id="IPR048636">
    <property type="entry name" value="Csf1_N"/>
</dbReference>
<dbReference type="Pfam" id="PF21678">
    <property type="entry name" value="Csf1_N"/>
    <property type="match status" value="1"/>
</dbReference>
<dbReference type="Proteomes" id="UP000298030">
    <property type="component" value="Unassembled WGS sequence"/>
</dbReference>